<dbReference type="GO" id="GO:0016757">
    <property type="term" value="F:glycosyltransferase activity"/>
    <property type="evidence" value="ECO:0007669"/>
    <property type="project" value="TreeGrafter"/>
</dbReference>
<dbReference type="Proteomes" id="UP000268233">
    <property type="component" value="Unassembled WGS sequence"/>
</dbReference>
<reference evidence="1 2" key="1">
    <citation type="submission" date="2018-10" db="EMBL/GenBank/DDBJ databases">
        <title>Genomic Encyclopedia of Archaeal and Bacterial Type Strains, Phase II (KMG-II): from individual species to whole genera.</title>
        <authorList>
            <person name="Goeker M."/>
        </authorList>
    </citation>
    <scope>NUCLEOTIDE SEQUENCE [LARGE SCALE GENOMIC DNA]</scope>
    <source>
        <strain evidence="1 2">DSM 11927</strain>
    </source>
</reference>
<keyword evidence="2" id="KW-1185">Reference proteome</keyword>
<evidence type="ECO:0000313" key="1">
    <source>
        <dbReference type="EMBL" id="RKS83245.1"/>
    </source>
</evidence>
<dbReference type="PANTHER" id="PTHR12526:SF600">
    <property type="entry name" value="GLYCOSYL TRANSFERASE GROUP 1"/>
    <property type="match status" value="1"/>
</dbReference>
<sequence length="394" mass="44762">MARILILCSRIPYPLTGGAKLRMFHTAKQLAKEHKVELVAIDRNSINGDYRAALNDVVENLEVFSYSGYRFYSNAAAGILSTKPLQTHYFYFEEVNEWLNNNESRFDLIYSNHVRTAEYTRSRSVPKIIDFVDAISRNYKNSVTDASGIWNVIYPIEWRRLIKYERFVLEEFDNSIITTEEDKIFITSEKSPRSNISVIPNGVKKEILENNKQDYNISGDPQISFLGKMDYSPNIDAVSYFVSEILPIIKREYPNVEFNIIGTQPDRKVQKLDREENVNVTGYVENPIDYLMSSDVFVAPMRHGAGLQNKVLEAMGLGLPVIASSLACEGIESTNGDDVIMADSSQEFAEAVSKTLQDPIYREKLGQNARALVRSVYTWDSIGEDLLDIVAKTI</sequence>
<protein>
    <submittedName>
        <fullName evidence="1">Sugar transferase (PEP-CTERM/EpsH1 system associated)</fullName>
    </submittedName>
</protein>
<dbReference type="Pfam" id="PF13692">
    <property type="entry name" value="Glyco_trans_1_4"/>
    <property type="match status" value="1"/>
</dbReference>
<dbReference type="AlphaFoldDB" id="A0A495R7I4"/>
<name>A0A495R7I4_9EURY</name>
<dbReference type="Gene3D" id="3.40.50.2000">
    <property type="entry name" value="Glycogen Phosphorylase B"/>
    <property type="match status" value="2"/>
</dbReference>
<keyword evidence="1" id="KW-0808">Transferase</keyword>
<organism evidence="1 2">
    <name type="scientific">Haloarcula quadrata</name>
    <dbReference type="NCBI Taxonomy" id="182779"/>
    <lineage>
        <taxon>Archaea</taxon>
        <taxon>Methanobacteriati</taxon>
        <taxon>Methanobacteriota</taxon>
        <taxon>Stenosarchaea group</taxon>
        <taxon>Halobacteria</taxon>
        <taxon>Halobacteriales</taxon>
        <taxon>Haloarculaceae</taxon>
        <taxon>Haloarcula</taxon>
    </lineage>
</organism>
<comment type="caution">
    <text evidence="1">The sequence shown here is derived from an EMBL/GenBank/DDBJ whole genome shotgun (WGS) entry which is preliminary data.</text>
</comment>
<dbReference type="PANTHER" id="PTHR12526">
    <property type="entry name" value="GLYCOSYLTRANSFERASE"/>
    <property type="match status" value="1"/>
</dbReference>
<proteinExistence type="predicted"/>
<dbReference type="SUPFAM" id="SSF53756">
    <property type="entry name" value="UDP-Glycosyltransferase/glycogen phosphorylase"/>
    <property type="match status" value="1"/>
</dbReference>
<gene>
    <name evidence="1" type="ORF">BDK61_2584</name>
</gene>
<dbReference type="RefSeq" id="WP_121303373.1">
    <property type="nucleotide sequence ID" value="NZ_RBWW01000001.1"/>
</dbReference>
<dbReference type="CDD" id="cd03801">
    <property type="entry name" value="GT4_PimA-like"/>
    <property type="match status" value="1"/>
</dbReference>
<dbReference type="EMBL" id="RBWW01000001">
    <property type="protein sequence ID" value="RKS83245.1"/>
    <property type="molecule type" value="Genomic_DNA"/>
</dbReference>
<accession>A0A495R7I4</accession>
<evidence type="ECO:0000313" key="2">
    <source>
        <dbReference type="Proteomes" id="UP000268233"/>
    </source>
</evidence>